<proteinExistence type="predicted"/>
<evidence type="ECO:0000256" key="1">
    <source>
        <dbReference type="SAM" id="Coils"/>
    </source>
</evidence>
<feature type="coiled-coil region" evidence="1">
    <location>
        <begin position="100"/>
        <end position="134"/>
    </location>
</feature>
<keyword evidence="1" id="KW-0175">Coiled coil</keyword>
<keyword evidence="4" id="KW-1185">Reference proteome</keyword>
<accession>A0A151X0X0</accession>
<dbReference type="Pfam" id="PF08524">
    <property type="entry name" value="rRNA_processing"/>
    <property type="match status" value="1"/>
</dbReference>
<evidence type="ECO:0000256" key="2">
    <source>
        <dbReference type="SAM" id="MobiDB-lite"/>
    </source>
</evidence>
<name>A0A151X0X0_9HYME</name>
<dbReference type="GO" id="GO:0005634">
    <property type="term" value="C:nucleus"/>
    <property type="evidence" value="ECO:0007669"/>
    <property type="project" value="TreeGrafter"/>
</dbReference>
<dbReference type="AlphaFoldDB" id="A0A151X0X0"/>
<dbReference type="PANTHER" id="PTHR15657:SF1">
    <property type="entry name" value="THYROID TRANSCRIPTION FACTOR 1-ASSOCIATED PROTEIN 26"/>
    <property type="match status" value="1"/>
</dbReference>
<dbReference type="STRING" id="64791.A0A151X0X0"/>
<feature type="compositionally biased region" description="Basic and acidic residues" evidence="2">
    <location>
        <begin position="7"/>
        <end position="28"/>
    </location>
</feature>
<gene>
    <name evidence="3" type="ORF">ALC60_07068</name>
</gene>
<organism evidence="3 4">
    <name type="scientific">Mycetomoellerius zeteki</name>
    <dbReference type="NCBI Taxonomy" id="64791"/>
    <lineage>
        <taxon>Eukaryota</taxon>
        <taxon>Metazoa</taxon>
        <taxon>Ecdysozoa</taxon>
        <taxon>Arthropoda</taxon>
        <taxon>Hexapoda</taxon>
        <taxon>Insecta</taxon>
        <taxon>Pterygota</taxon>
        <taxon>Neoptera</taxon>
        <taxon>Endopterygota</taxon>
        <taxon>Hymenoptera</taxon>
        <taxon>Apocrita</taxon>
        <taxon>Aculeata</taxon>
        <taxon>Formicoidea</taxon>
        <taxon>Formicidae</taxon>
        <taxon>Myrmicinae</taxon>
        <taxon>Mycetomoellerius</taxon>
    </lineage>
</organism>
<dbReference type="InterPro" id="IPR013730">
    <property type="entry name" value="Fyv7/TAP26"/>
</dbReference>
<reference evidence="3 4" key="1">
    <citation type="submission" date="2015-09" db="EMBL/GenBank/DDBJ databases">
        <title>Trachymyrmex zeteki WGS genome.</title>
        <authorList>
            <person name="Nygaard S."/>
            <person name="Hu H."/>
            <person name="Boomsma J."/>
            <person name="Zhang G."/>
        </authorList>
    </citation>
    <scope>NUCLEOTIDE SEQUENCE [LARGE SCALE GENOMIC DNA]</scope>
    <source>
        <strain evidence="3">Tzet28-1</strain>
        <tissue evidence="3">Whole body</tissue>
    </source>
</reference>
<evidence type="ECO:0000313" key="3">
    <source>
        <dbReference type="EMBL" id="KYQ54034.1"/>
    </source>
</evidence>
<feature type="region of interest" description="Disordered" evidence="2">
    <location>
        <begin position="1"/>
        <end position="32"/>
    </location>
</feature>
<evidence type="ECO:0000313" key="4">
    <source>
        <dbReference type="Proteomes" id="UP000075809"/>
    </source>
</evidence>
<dbReference type="PANTHER" id="PTHR15657">
    <property type="entry name" value="THYROID TRANSCRIPTION FACTOR 1-ASSOCIATED PROTEIN 26"/>
    <property type="match status" value="1"/>
</dbReference>
<protein>
    <submittedName>
        <fullName evidence="3">Thyroid transcription factor 1-associated protein 26 like protein</fullName>
    </submittedName>
</protein>
<sequence length="168" mass="20554">MRNNARNVKDKGRTDKDDIEDKHREKKFDKKKYRLQKYSNKYKINQWEERRKKAVLREYYKELKKDQQNSAGTSSNLSNTSKNANETSKLKKSNIFFKTKREYQRKQEEKKNRLENTIRIKEEREEALRKYREKKLQNFKVLSKKTKKGQPVMKGRIEMLLEKIQQMT</sequence>
<dbReference type="EMBL" id="KQ982600">
    <property type="protein sequence ID" value="KYQ54034.1"/>
    <property type="molecule type" value="Genomic_DNA"/>
</dbReference>
<feature type="region of interest" description="Disordered" evidence="2">
    <location>
        <begin position="64"/>
        <end position="93"/>
    </location>
</feature>
<feature type="compositionally biased region" description="Polar residues" evidence="2">
    <location>
        <begin position="68"/>
        <end position="87"/>
    </location>
</feature>
<dbReference type="Proteomes" id="UP000075809">
    <property type="component" value="Unassembled WGS sequence"/>
</dbReference>